<proteinExistence type="predicted"/>
<dbReference type="STRING" id="650164.K5VWD2"/>
<dbReference type="Pfam" id="PF20153">
    <property type="entry name" value="DUF6535"/>
    <property type="match status" value="1"/>
</dbReference>
<protein>
    <recommendedName>
        <fullName evidence="2">DUF6535 domain-containing protein</fullName>
    </recommendedName>
</protein>
<evidence type="ECO:0000259" key="2">
    <source>
        <dbReference type="Pfam" id="PF20153"/>
    </source>
</evidence>
<feature type="transmembrane region" description="Helical" evidence="1">
    <location>
        <begin position="150"/>
        <end position="179"/>
    </location>
</feature>
<name>K5VWD2_PHACS</name>
<dbReference type="Proteomes" id="UP000008370">
    <property type="component" value="Unassembled WGS sequence"/>
</dbReference>
<keyword evidence="1" id="KW-0812">Transmembrane</keyword>
<keyword evidence="4" id="KW-1185">Reference proteome</keyword>
<keyword evidence="1" id="KW-1133">Transmembrane helix</keyword>
<dbReference type="EMBL" id="JH930477">
    <property type="protein sequence ID" value="EKM50894.1"/>
    <property type="molecule type" value="Genomic_DNA"/>
</dbReference>
<evidence type="ECO:0000256" key="1">
    <source>
        <dbReference type="SAM" id="Phobius"/>
    </source>
</evidence>
<reference evidence="3 4" key="1">
    <citation type="journal article" date="2012" name="BMC Genomics">
        <title>Comparative genomics of the white-rot fungi, Phanerochaete carnosa and P. chrysosporium, to elucidate the genetic basis of the distinct wood types they colonize.</title>
        <authorList>
            <person name="Suzuki H."/>
            <person name="MacDonald J."/>
            <person name="Syed K."/>
            <person name="Salamov A."/>
            <person name="Hori C."/>
            <person name="Aerts A."/>
            <person name="Henrissat B."/>
            <person name="Wiebenga A."/>
            <person name="vanKuyk P.A."/>
            <person name="Barry K."/>
            <person name="Lindquist E."/>
            <person name="LaButti K."/>
            <person name="Lapidus A."/>
            <person name="Lucas S."/>
            <person name="Coutinho P."/>
            <person name="Gong Y."/>
            <person name="Samejima M."/>
            <person name="Mahadevan R."/>
            <person name="Abou-Zaid M."/>
            <person name="de Vries R.P."/>
            <person name="Igarashi K."/>
            <person name="Yadav J.S."/>
            <person name="Grigoriev I.V."/>
            <person name="Master E.R."/>
        </authorList>
    </citation>
    <scope>NUCLEOTIDE SEQUENCE [LARGE SCALE GENOMIC DNA]</scope>
    <source>
        <strain evidence="3 4">HHB-10118-sp</strain>
    </source>
</reference>
<evidence type="ECO:0000313" key="3">
    <source>
        <dbReference type="EMBL" id="EKM50894.1"/>
    </source>
</evidence>
<organism evidence="3 4">
    <name type="scientific">Phanerochaete carnosa (strain HHB-10118-sp)</name>
    <name type="common">White-rot fungus</name>
    <name type="synonym">Peniophora carnosa</name>
    <dbReference type="NCBI Taxonomy" id="650164"/>
    <lineage>
        <taxon>Eukaryota</taxon>
        <taxon>Fungi</taxon>
        <taxon>Dikarya</taxon>
        <taxon>Basidiomycota</taxon>
        <taxon>Agaricomycotina</taxon>
        <taxon>Agaricomycetes</taxon>
        <taxon>Polyporales</taxon>
        <taxon>Phanerochaetaceae</taxon>
        <taxon>Phanerochaete</taxon>
    </lineage>
</organism>
<dbReference type="OrthoDB" id="3269725at2759"/>
<dbReference type="RefSeq" id="XP_007400061.1">
    <property type="nucleotide sequence ID" value="XM_007399999.1"/>
</dbReference>
<feature type="transmembrane region" description="Helical" evidence="1">
    <location>
        <begin position="185"/>
        <end position="207"/>
    </location>
</feature>
<evidence type="ECO:0000313" key="4">
    <source>
        <dbReference type="Proteomes" id="UP000008370"/>
    </source>
</evidence>
<dbReference type="AlphaFoldDB" id="K5VWD2"/>
<accession>K5VWD2</accession>
<feature type="domain" description="DUF6535" evidence="2">
    <location>
        <begin position="28"/>
        <end position="176"/>
    </location>
</feature>
<dbReference type="KEGG" id="pco:PHACADRAFT_103424"/>
<sequence>MDARNRYTLHLADIVFLSRVWLVTGWSVYSAVLSAFVVESYSDLLPDLNDQITFLLERIAVQTQSYTITSGTFNSTVEPPRARLPFTAPLWAVRVNGLRFASLIASIATASFSMLVKQWLRKYLAVEYTAPQERLPARQYRKSGLEKWKVFEIAAILPALRQMSLGLFFIGLCFFTAAVDERMGRISVSLVSGWVFFFVAATLAPLVSPRCPYNMPLLKSVMRFLRTHM</sequence>
<dbReference type="InterPro" id="IPR045338">
    <property type="entry name" value="DUF6535"/>
</dbReference>
<dbReference type="GeneID" id="18907262"/>
<dbReference type="HOGENOM" id="CLU_018688_1_1_1"/>
<dbReference type="InParanoid" id="K5VWD2"/>
<feature type="transmembrane region" description="Helical" evidence="1">
    <location>
        <begin position="20"/>
        <end position="38"/>
    </location>
</feature>
<gene>
    <name evidence="3" type="ORF">PHACADRAFT_103424</name>
</gene>
<keyword evidence="1" id="KW-0472">Membrane</keyword>